<dbReference type="RefSeq" id="WP_137342487.1">
    <property type="nucleotide sequence ID" value="NZ_BSQH01000015.1"/>
</dbReference>
<proteinExistence type="predicted"/>
<dbReference type="EMBL" id="SZVO01000012">
    <property type="protein sequence ID" value="TKT89350.1"/>
    <property type="molecule type" value="Genomic_DNA"/>
</dbReference>
<evidence type="ECO:0000313" key="3">
    <source>
        <dbReference type="Proteomes" id="UP000304900"/>
    </source>
</evidence>
<evidence type="ECO:0008006" key="4">
    <source>
        <dbReference type="Google" id="ProtNLM"/>
    </source>
</evidence>
<sequence length="131" mass="14434">MPKNIGIKTVVAGLLLLGGSVAFAQQFQDHNHLVVGVYQVRNVDKFCLLIEKGPKKLASVQLLTESGIELYGSALPKNSVKFSQKFDMTNLENGKYILRVRQGHQVISKSIELSRTLPNDLLSARTVSLVN</sequence>
<organism evidence="2 3">
    <name type="scientific">Dyadobacter frigoris</name>
    <dbReference type="NCBI Taxonomy" id="2576211"/>
    <lineage>
        <taxon>Bacteria</taxon>
        <taxon>Pseudomonadati</taxon>
        <taxon>Bacteroidota</taxon>
        <taxon>Cytophagia</taxon>
        <taxon>Cytophagales</taxon>
        <taxon>Spirosomataceae</taxon>
        <taxon>Dyadobacter</taxon>
    </lineage>
</organism>
<accession>A0A4U6CWW7</accession>
<keyword evidence="1" id="KW-0732">Signal</keyword>
<dbReference type="Proteomes" id="UP000304900">
    <property type="component" value="Unassembled WGS sequence"/>
</dbReference>
<feature type="chain" id="PRO_5020846594" description="T9SS type A sorting domain-containing protein" evidence="1">
    <location>
        <begin position="25"/>
        <end position="131"/>
    </location>
</feature>
<protein>
    <recommendedName>
        <fullName evidence="4">T9SS type A sorting domain-containing protein</fullName>
    </recommendedName>
</protein>
<gene>
    <name evidence="2" type="ORF">FDK13_23655</name>
</gene>
<evidence type="ECO:0000256" key="1">
    <source>
        <dbReference type="SAM" id="SignalP"/>
    </source>
</evidence>
<keyword evidence="3" id="KW-1185">Reference proteome</keyword>
<feature type="signal peptide" evidence="1">
    <location>
        <begin position="1"/>
        <end position="24"/>
    </location>
</feature>
<evidence type="ECO:0000313" key="2">
    <source>
        <dbReference type="EMBL" id="TKT89350.1"/>
    </source>
</evidence>
<name>A0A4U6CWW7_9BACT</name>
<dbReference type="AlphaFoldDB" id="A0A4U6CWW7"/>
<reference evidence="2 3" key="1">
    <citation type="submission" date="2019-05" db="EMBL/GenBank/DDBJ databases">
        <title>Dyadobacter AR-3-8 sp. nov., isolated from arctic soil.</title>
        <authorList>
            <person name="Chaudhary D.K."/>
        </authorList>
    </citation>
    <scope>NUCLEOTIDE SEQUENCE [LARGE SCALE GENOMIC DNA]</scope>
    <source>
        <strain evidence="2 3">AR-3-8</strain>
    </source>
</reference>
<comment type="caution">
    <text evidence="2">The sequence shown here is derived from an EMBL/GenBank/DDBJ whole genome shotgun (WGS) entry which is preliminary data.</text>
</comment>
<dbReference type="OrthoDB" id="955668at2"/>